<proteinExistence type="predicted"/>
<organism evidence="2 3">
    <name type="scientific">Leptidea sinapis</name>
    <dbReference type="NCBI Taxonomy" id="189913"/>
    <lineage>
        <taxon>Eukaryota</taxon>
        <taxon>Metazoa</taxon>
        <taxon>Ecdysozoa</taxon>
        <taxon>Arthropoda</taxon>
        <taxon>Hexapoda</taxon>
        <taxon>Insecta</taxon>
        <taxon>Pterygota</taxon>
        <taxon>Neoptera</taxon>
        <taxon>Endopterygota</taxon>
        <taxon>Lepidoptera</taxon>
        <taxon>Glossata</taxon>
        <taxon>Ditrysia</taxon>
        <taxon>Papilionoidea</taxon>
        <taxon>Pieridae</taxon>
        <taxon>Dismorphiinae</taxon>
        <taxon>Leptidea</taxon>
    </lineage>
</organism>
<name>A0A5E4QME0_9NEOP</name>
<feature type="transmembrane region" description="Helical" evidence="1">
    <location>
        <begin position="51"/>
        <end position="69"/>
    </location>
</feature>
<dbReference type="EMBL" id="FZQP02003379">
    <property type="protein sequence ID" value="VVC98109.1"/>
    <property type="molecule type" value="Genomic_DNA"/>
</dbReference>
<protein>
    <submittedName>
        <fullName evidence="2">Uncharacterized protein</fullName>
    </submittedName>
</protein>
<dbReference type="AlphaFoldDB" id="A0A5E4QME0"/>
<reference evidence="2 3" key="1">
    <citation type="submission" date="2017-07" db="EMBL/GenBank/DDBJ databases">
        <authorList>
            <person name="Talla V."/>
            <person name="Backstrom N."/>
        </authorList>
    </citation>
    <scope>NUCLEOTIDE SEQUENCE [LARGE SCALE GENOMIC DNA]</scope>
</reference>
<gene>
    <name evidence="2" type="ORF">LSINAPIS_LOCUS9247</name>
</gene>
<keyword evidence="3" id="KW-1185">Reference proteome</keyword>
<keyword evidence="1" id="KW-0812">Transmembrane</keyword>
<evidence type="ECO:0000313" key="2">
    <source>
        <dbReference type="EMBL" id="VVC98109.1"/>
    </source>
</evidence>
<evidence type="ECO:0000313" key="3">
    <source>
        <dbReference type="Proteomes" id="UP000324832"/>
    </source>
</evidence>
<sequence>MCTTSKHLNIYILFLAIISYINNSGMNIQWMLREYPLNSLDDDTVPTDTSWISLLFAYWSCRGVVQWFINFWMVKDNYCAGLTAYRQLQKDARLQRRRTRI</sequence>
<dbReference type="Proteomes" id="UP000324832">
    <property type="component" value="Unassembled WGS sequence"/>
</dbReference>
<accession>A0A5E4QME0</accession>
<evidence type="ECO:0000256" key="1">
    <source>
        <dbReference type="SAM" id="Phobius"/>
    </source>
</evidence>
<feature type="transmembrane region" description="Helical" evidence="1">
    <location>
        <begin position="12"/>
        <end position="31"/>
    </location>
</feature>
<keyword evidence="1" id="KW-1133">Transmembrane helix</keyword>
<keyword evidence="1" id="KW-0472">Membrane</keyword>